<dbReference type="EMBL" id="JANBPK010001839">
    <property type="protein sequence ID" value="KAJ2920607.1"/>
    <property type="molecule type" value="Genomic_DNA"/>
</dbReference>
<dbReference type="AlphaFoldDB" id="A0A9W8IPF1"/>
<feature type="non-terminal residue" evidence="1">
    <location>
        <position position="1"/>
    </location>
</feature>
<proteinExistence type="predicted"/>
<gene>
    <name evidence="1" type="ORF">H1R20_g16487</name>
</gene>
<dbReference type="OrthoDB" id="3541472at2759"/>
<dbReference type="InterPro" id="IPR032675">
    <property type="entry name" value="LRR_dom_sf"/>
</dbReference>
<comment type="caution">
    <text evidence="1">The sequence shown here is derived from an EMBL/GenBank/DDBJ whole genome shotgun (WGS) entry which is preliminary data.</text>
</comment>
<evidence type="ECO:0000313" key="1">
    <source>
        <dbReference type="EMBL" id="KAJ2920607.1"/>
    </source>
</evidence>
<name>A0A9W8IPF1_9AGAR</name>
<evidence type="ECO:0000313" key="2">
    <source>
        <dbReference type="Proteomes" id="UP001140091"/>
    </source>
</evidence>
<sequence>MSIAGVNVLEVLSADVFWLILDKVKNADFGSVKTLRLVSKAMNELAEPLTFASITINIVPESASYIEHQLSTLAFGNSPATQWTKRLTILNLVPVKLTAMSQYDRLQGEAREMMLACQKRFLIPAIQALNNVESALFRVPERGPDTEVLRALSQLPKLRDLSLPLPVDFESRERVPPLETLANLRVLKFTSPLISTATLSSMSRLVSRCPALEELTLWNGLSQQHSQNLDTIFNGSMPSPSFVPSLTKLTVGNISFTISASSVPYLRSLVHLDIQVEEGNIDASFWQTLASNGIQIRCFAVYPLDAAAIRYLASYEGLNEFHIRGNGAHEAEGCPDEVFHTVLSRHRQSLQKLSFSSSDFRSWSITDNYLECVLKCTALQSLTLLYHYPADEEWSGLDPQEKKLSMDLSTLLTRITESLPSLQTLKLTPVRQYPRLGCATDVIKYIRTMQKSFEREICGAAITCAPAPTFQMQGTSDRSWGPFVLSPLIFDPNNGRFNPVEVKGKGLLC</sequence>
<dbReference type="SUPFAM" id="SSF52047">
    <property type="entry name" value="RNI-like"/>
    <property type="match status" value="1"/>
</dbReference>
<keyword evidence="2" id="KW-1185">Reference proteome</keyword>
<protein>
    <recommendedName>
        <fullName evidence="3">F-box domain-containing protein</fullName>
    </recommendedName>
</protein>
<accession>A0A9W8IPF1</accession>
<evidence type="ECO:0008006" key="3">
    <source>
        <dbReference type="Google" id="ProtNLM"/>
    </source>
</evidence>
<dbReference type="Proteomes" id="UP001140091">
    <property type="component" value="Unassembled WGS sequence"/>
</dbReference>
<organism evidence="1 2">
    <name type="scientific">Candolleomyces eurysporus</name>
    <dbReference type="NCBI Taxonomy" id="2828524"/>
    <lineage>
        <taxon>Eukaryota</taxon>
        <taxon>Fungi</taxon>
        <taxon>Dikarya</taxon>
        <taxon>Basidiomycota</taxon>
        <taxon>Agaricomycotina</taxon>
        <taxon>Agaricomycetes</taxon>
        <taxon>Agaricomycetidae</taxon>
        <taxon>Agaricales</taxon>
        <taxon>Agaricineae</taxon>
        <taxon>Psathyrellaceae</taxon>
        <taxon>Candolleomyces</taxon>
    </lineage>
</organism>
<reference evidence="1" key="1">
    <citation type="submission" date="2022-06" db="EMBL/GenBank/DDBJ databases">
        <title>Genome Sequence of Candolleomyces eurysporus.</title>
        <authorList>
            <person name="Buettner E."/>
        </authorList>
    </citation>
    <scope>NUCLEOTIDE SEQUENCE</scope>
    <source>
        <strain evidence="1">VTCC 930004</strain>
    </source>
</reference>
<dbReference type="Gene3D" id="3.80.10.10">
    <property type="entry name" value="Ribonuclease Inhibitor"/>
    <property type="match status" value="1"/>
</dbReference>